<dbReference type="Proteomes" id="UP000283619">
    <property type="component" value="Unassembled WGS sequence"/>
</dbReference>
<proteinExistence type="predicted"/>
<feature type="transmembrane region" description="Helical" evidence="1">
    <location>
        <begin position="125"/>
        <end position="144"/>
    </location>
</feature>
<accession>A0A423NUE0</accession>
<reference evidence="2 3" key="1">
    <citation type="submission" date="2016-10" db="EMBL/GenBank/DDBJ databases">
        <title>Comparative genome analysis of multiple Pseudomonas spp. focuses on biocontrol and plant growth promoting traits.</title>
        <authorList>
            <person name="Tao X.-Y."/>
            <person name="Taylor C.G."/>
        </authorList>
    </citation>
    <scope>NUCLEOTIDE SEQUENCE [LARGE SCALE GENOMIC DNA]</scope>
    <source>
        <strain evidence="2 3">36G2</strain>
    </source>
</reference>
<dbReference type="EMBL" id="MOBZ01000024">
    <property type="protein sequence ID" value="ROO01913.1"/>
    <property type="molecule type" value="Genomic_DNA"/>
</dbReference>
<keyword evidence="1" id="KW-1133">Transmembrane helix</keyword>
<gene>
    <name evidence="2" type="ORF">BK673_28105</name>
</gene>
<evidence type="ECO:0000313" key="2">
    <source>
        <dbReference type="EMBL" id="ROO01913.1"/>
    </source>
</evidence>
<dbReference type="AlphaFoldDB" id="A0A423NUE0"/>
<protein>
    <submittedName>
        <fullName evidence="2">Uncharacterized protein</fullName>
    </submittedName>
</protein>
<organism evidence="2 3">
    <name type="scientific">Pseudomonas fluorescens</name>
    <dbReference type="NCBI Taxonomy" id="294"/>
    <lineage>
        <taxon>Bacteria</taxon>
        <taxon>Pseudomonadati</taxon>
        <taxon>Pseudomonadota</taxon>
        <taxon>Gammaproteobacteria</taxon>
        <taxon>Pseudomonadales</taxon>
        <taxon>Pseudomonadaceae</taxon>
        <taxon>Pseudomonas</taxon>
    </lineage>
</organism>
<evidence type="ECO:0000256" key="1">
    <source>
        <dbReference type="SAM" id="Phobius"/>
    </source>
</evidence>
<feature type="transmembrane region" description="Helical" evidence="1">
    <location>
        <begin position="88"/>
        <end position="109"/>
    </location>
</feature>
<keyword evidence="1" id="KW-0472">Membrane</keyword>
<sequence length="208" mass="22367">MLAPSPTPRKGLRVLTRPKALWIYYLICWLAALSLLAHIVFTDWKLLKPTDIGGTLMGGMNGLVLNGGWLMAVTGLLLTLILRAPGSIFACVGAGVSTLGIGSFCYLNYPDNADQLIYSVSPDEIGRAMLTGAAFLALGLFLRPRFKTTALPSRPLLIGQFVVALLIALLFVGFPINNALQKPLPSCAFDKQGHQLSICLGNDRVIVD</sequence>
<name>A0A423NUE0_PSEFL</name>
<comment type="caution">
    <text evidence="2">The sequence shown here is derived from an EMBL/GenBank/DDBJ whole genome shotgun (WGS) entry which is preliminary data.</text>
</comment>
<feature type="transmembrane region" description="Helical" evidence="1">
    <location>
        <begin position="156"/>
        <end position="176"/>
    </location>
</feature>
<feature type="transmembrane region" description="Helical" evidence="1">
    <location>
        <begin position="61"/>
        <end position="81"/>
    </location>
</feature>
<evidence type="ECO:0000313" key="3">
    <source>
        <dbReference type="Proteomes" id="UP000283619"/>
    </source>
</evidence>
<feature type="transmembrane region" description="Helical" evidence="1">
    <location>
        <begin position="21"/>
        <end position="41"/>
    </location>
</feature>
<keyword evidence="1" id="KW-0812">Transmembrane</keyword>